<evidence type="ECO:0000313" key="3">
    <source>
        <dbReference type="Proteomes" id="UP001355207"/>
    </source>
</evidence>
<reference evidence="2 3" key="1">
    <citation type="submission" date="2024-01" db="EMBL/GenBank/DDBJ databases">
        <title>Comparative genomics of Cryptococcus and Kwoniella reveals pathogenesis evolution and contrasting modes of karyotype evolution via chromosome fusion or intercentromeric recombination.</title>
        <authorList>
            <person name="Coelho M.A."/>
            <person name="David-Palma M."/>
            <person name="Shea T."/>
            <person name="Bowers K."/>
            <person name="McGinley-Smith S."/>
            <person name="Mohammad A.W."/>
            <person name="Gnirke A."/>
            <person name="Yurkov A.M."/>
            <person name="Nowrousian M."/>
            <person name="Sun S."/>
            <person name="Cuomo C.A."/>
            <person name="Heitman J."/>
        </authorList>
    </citation>
    <scope>NUCLEOTIDE SEQUENCE [LARGE SCALE GENOMIC DNA]</scope>
    <source>
        <strain evidence="2 3">CBS 6074</strain>
    </source>
</reference>
<dbReference type="GeneID" id="91098497"/>
<organism evidence="2 3">
    <name type="scientific">Kwoniella dendrophila CBS 6074</name>
    <dbReference type="NCBI Taxonomy" id="1295534"/>
    <lineage>
        <taxon>Eukaryota</taxon>
        <taxon>Fungi</taxon>
        <taxon>Dikarya</taxon>
        <taxon>Basidiomycota</taxon>
        <taxon>Agaricomycotina</taxon>
        <taxon>Tremellomycetes</taxon>
        <taxon>Tremellales</taxon>
        <taxon>Cryptococcaceae</taxon>
        <taxon>Kwoniella</taxon>
    </lineage>
</organism>
<evidence type="ECO:0000313" key="2">
    <source>
        <dbReference type="EMBL" id="WWC92868.1"/>
    </source>
</evidence>
<dbReference type="Proteomes" id="UP001355207">
    <property type="component" value="Chromosome 11"/>
</dbReference>
<feature type="compositionally biased region" description="Basic and acidic residues" evidence="1">
    <location>
        <begin position="118"/>
        <end position="128"/>
    </location>
</feature>
<feature type="region of interest" description="Disordered" evidence="1">
    <location>
        <begin position="105"/>
        <end position="128"/>
    </location>
</feature>
<proteinExistence type="predicted"/>
<dbReference type="AlphaFoldDB" id="A0AAX4K700"/>
<protein>
    <submittedName>
        <fullName evidence="2">Uncharacterized protein</fullName>
    </submittedName>
</protein>
<accession>A0AAX4K700</accession>
<keyword evidence="3" id="KW-1185">Reference proteome</keyword>
<evidence type="ECO:0000256" key="1">
    <source>
        <dbReference type="SAM" id="MobiDB-lite"/>
    </source>
</evidence>
<gene>
    <name evidence="2" type="ORF">L201_007829</name>
</gene>
<sequence>MYTIHISVIQSPYQKLHVSSRSRIPSKVHTFATCSEPSSYIHHFSSTYHQQIDDMMHKETFEDSFDNETTKTVSLTICDEEGNPRALESIPPIGGGFVMMIERHEKEKDRNYGNGAVRLDEEEKRNKT</sequence>
<name>A0AAX4K700_9TREE</name>
<dbReference type="RefSeq" id="XP_066079630.1">
    <property type="nucleotide sequence ID" value="XM_066223533.1"/>
</dbReference>
<dbReference type="EMBL" id="CP144108">
    <property type="protein sequence ID" value="WWC92868.1"/>
    <property type="molecule type" value="Genomic_DNA"/>
</dbReference>